<organism evidence="3 4">
    <name type="scientific">Hymenobacter amundsenii</name>
    <dbReference type="NCBI Taxonomy" id="2006685"/>
    <lineage>
        <taxon>Bacteria</taxon>
        <taxon>Pseudomonadati</taxon>
        <taxon>Bacteroidota</taxon>
        <taxon>Cytophagia</taxon>
        <taxon>Cytophagales</taxon>
        <taxon>Hymenobacteraceae</taxon>
        <taxon>Hymenobacter</taxon>
    </lineage>
</organism>
<feature type="chain" id="PRO_5013394922" description="Secretion system C-terminal sorting domain-containing protein" evidence="1">
    <location>
        <begin position="26"/>
        <end position="442"/>
    </location>
</feature>
<dbReference type="EMBL" id="NIRR01000007">
    <property type="protein sequence ID" value="OWP63920.1"/>
    <property type="molecule type" value="Genomic_DNA"/>
</dbReference>
<proteinExistence type="predicted"/>
<dbReference type="Pfam" id="PF18962">
    <property type="entry name" value="Por_Secre_tail"/>
    <property type="match status" value="1"/>
</dbReference>
<reference evidence="3 4" key="1">
    <citation type="submission" date="2017-06" db="EMBL/GenBank/DDBJ databases">
        <title>Hymenobacter amundsenii sp. nov. isolated from regoliths in Antarctica.</title>
        <authorList>
            <person name="Sedlacek I."/>
            <person name="Kralova S."/>
            <person name="Pantucek R."/>
            <person name="Svec P."/>
            <person name="Holochova P."/>
            <person name="Stankova E."/>
            <person name="Vrbovska V."/>
            <person name="Busse H.-J."/>
        </authorList>
    </citation>
    <scope>NUCLEOTIDE SEQUENCE [LARGE SCALE GENOMIC DNA]</scope>
    <source>
        <strain evidence="3 4">CCM 8682</strain>
    </source>
</reference>
<evidence type="ECO:0000313" key="4">
    <source>
        <dbReference type="Proteomes" id="UP000197277"/>
    </source>
</evidence>
<keyword evidence="4" id="KW-1185">Reference proteome</keyword>
<evidence type="ECO:0000259" key="2">
    <source>
        <dbReference type="Pfam" id="PF18962"/>
    </source>
</evidence>
<name>A0A246FMG5_9BACT</name>
<dbReference type="InterPro" id="IPR026444">
    <property type="entry name" value="Secre_tail"/>
</dbReference>
<accession>A0A246FMG5</accession>
<feature type="signal peptide" evidence="1">
    <location>
        <begin position="1"/>
        <end position="25"/>
    </location>
</feature>
<dbReference type="Proteomes" id="UP000197277">
    <property type="component" value="Unassembled WGS sequence"/>
</dbReference>
<gene>
    <name evidence="3" type="ORF">CDA63_06825</name>
</gene>
<dbReference type="NCBIfam" id="TIGR04183">
    <property type="entry name" value="Por_Secre_tail"/>
    <property type="match status" value="1"/>
</dbReference>
<sequence length="442" mass="45864">MKQKILFCLLLICPLLGLSTIPSLAQCLYSTTSSGNFNSVIIVGAPTNANNCPASPFTTTTTTTGGITLNTYTIAANAVLTINTQVTLNGNLLIPNNATLIIGAGGSLIEDGTARTLTVDKGTLTVAAVSDRSVPRLRVSILSIGANNTGSAPPTVTIGDNSAIQVGCFTLENQGGIVLGNNALLNVSRDVTITNGNGLIQGPTTGAPAGIRVQGSFRGVGGGTNNTFTGLITTCYQRNPAVIPCNNGTAQDFPQGSAVNNDPTCRNVLPVTLTSFSATAKPVGALISWATATEVNNAYFEVQRSADGQSFVAIGKVQGSGTTSTGAKYSFSDTRSLTTMTYYRLRQVDLDGTEAFSAVATVAASSGKPVATFYPNPGNTSITLPNTPQMVQYRVYTTTGRTVLAGRAAGGTELDVQRVPAGLYFLELITDGHQNVQRFVRQ</sequence>
<comment type="caution">
    <text evidence="3">The sequence shown here is derived from an EMBL/GenBank/DDBJ whole genome shotgun (WGS) entry which is preliminary data.</text>
</comment>
<evidence type="ECO:0000256" key="1">
    <source>
        <dbReference type="SAM" id="SignalP"/>
    </source>
</evidence>
<dbReference type="InterPro" id="IPR013783">
    <property type="entry name" value="Ig-like_fold"/>
</dbReference>
<dbReference type="Gene3D" id="2.60.40.10">
    <property type="entry name" value="Immunoglobulins"/>
    <property type="match status" value="1"/>
</dbReference>
<evidence type="ECO:0000313" key="3">
    <source>
        <dbReference type="EMBL" id="OWP63920.1"/>
    </source>
</evidence>
<protein>
    <recommendedName>
        <fullName evidence="2">Secretion system C-terminal sorting domain-containing protein</fullName>
    </recommendedName>
</protein>
<keyword evidence="1" id="KW-0732">Signal</keyword>
<dbReference type="OrthoDB" id="868831at2"/>
<feature type="domain" description="Secretion system C-terminal sorting" evidence="2">
    <location>
        <begin position="374"/>
        <end position="440"/>
    </location>
</feature>
<dbReference type="AlphaFoldDB" id="A0A246FMG5"/>